<comment type="caution">
    <text evidence="2">The sequence shown here is derived from an EMBL/GenBank/DDBJ whole genome shotgun (WGS) entry which is preliminary data.</text>
</comment>
<name>A0A834MDE3_RHYFE</name>
<organism evidence="2 3">
    <name type="scientific">Rhynchophorus ferrugineus</name>
    <name type="common">Red palm weevil</name>
    <name type="synonym">Curculio ferrugineus</name>
    <dbReference type="NCBI Taxonomy" id="354439"/>
    <lineage>
        <taxon>Eukaryota</taxon>
        <taxon>Metazoa</taxon>
        <taxon>Ecdysozoa</taxon>
        <taxon>Arthropoda</taxon>
        <taxon>Hexapoda</taxon>
        <taxon>Insecta</taxon>
        <taxon>Pterygota</taxon>
        <taxon>Neoptera</taxon>
        <taxon>Endopterygota</taxon>
        <taxon>Coleoptera</taxon>
        <taxon>Polyphaga</taxon>
        <taxon>Cucujiformia</taxon>
        <taxon>Curculionidae</taxon>
        <taxon>Dryophthorinae</taxon>
        <taxon>Rhynchophorus</taxon>
    </lineage>
</organism>
<evidence type="ECO:0000313" key="3">
    <source>
        <dbReference type="Proteomes" id="UP000625711"/>
    </source>
</evidence>
<proteinExistence type="predicted"/>
<dbReference type="Proteomes" id="UP000625711">
    <property type="component" value="Unassembled WGS sequence"/>
</dbReference>
<dbReference type="AlphaFoldDB" id="A0A834MDE3"/>
<accession>A0A834MDE3</accession>
<keyword evidence="3" id="KW-1185">Reference proteome</keyword>
<feature type="region of interest" description="Disordered" evidence="1">
    <location>
        <begin position="1"/>
        <end position="54"/>
    </location>
</feature>
<reference evidence="2" key="1">
    <citation type="submission" date="2020-08" db="EMBL/GenBank/DDBJ databases">
        <title>Genome sequencing and assembly of the red palm weevil Rhynchophorus ferrugineus.</title>
        <authorList>
            <person name="Dias G.B."/>
            <person name="Bergman C.M."/>
            <person name="Manee M."/>
        </authorList>
    </citation>
    <scope>NUCLEOTIDE SEQUENCE</scope>
    <source>
        <strain evidence="2">AA-2017</strain>
        <tissue evidence="2">Whole larva</tissue>
    </source>
</reference>
<protein>
    <submittedName>
        <fullName evidence="2">Uncharacterized protein</fullName>
    </submittedName>
</protein>
<feature type="non-terminal residue" evidence="2">
    <location>
        <position position="54"/>
    </location>
</feature>
<evidence type="ECO:0000313" key="2">
    <source>
        <dbReference type="EMBL" id="KAF7277501.1"/>
    </source>
</evidence>
<dbReference type="EMBL" id="JAACXV010001529">
    <property type="protein sequence ID" value="KAF7277501.1"/>
    <property type="molecule type" value="Genomic_DNA"/>
</dbReference>
<sequence>MELRVAVSTGAFRHPLHADPPISRRKHHCPSFNVRPNNLSQPPIRSPPPAPVHS</sequence>
<feature type="compositionally biased region" description="Pro residues" evidence="1">
    <location>
        <begin position="44"/>
        <end position="54"/>
    </location>
</feature>
<gene>
    <name evidence="2" type="ORF">GWI33_007039</name>
</gene>
<evidence type="ECO:0000256" key="1">
    <source>
        <dbReference type="SAM" id="MobiDB-lite"/>
    </source>
</evidence>